<evidence type="ECO:0000313" key="1">
    <source>
        <dbReference type="EMBL" id="EXU74046.1"/>
    </source>
</evidence>
<dbReference type="Proteomes" id="UP000019918">
    <property type="component" value="Unassembled WGS sequence"/>
</dbReference>
<name>A0A014LWS2_9GAMM</name>
<protein>
    <recommendedName>
        <fullName evidence="3">Protein phosphatase ImpM</fullName>
    </recommendedName>
</protein>
<sequence length="232" mass="25974">MAAKKPLGWYGKLPGAGDFLQRHLPETIVANWTNWFQQGLSHWHQHSNGVSAEFCRAPVWNFALPATLGSQQVQIGCLVPSRDRVGRAWPLLALQTVPLTHWHPAQLSVCGDWFRQLGTTLHQAVTVPFAVVQLEALLNDLPPLSPPDTGRSAIMDVLGYQDMPCTLAWREVAMHFDPMRYTSYWWTNQSDGYPLASHKHSGNLTAQLFSQLFNPAAVAQPGRHGLYPPMFE</sequence>
<dbReference type="OrthoDB" id="9801841at2"/>
<dbReference type="AlphaFoldDB" id="A0A014LWS2"/>
<evidence type="ECO:0008006" key="3">
    <source>
        <dbReference type="Google" id="ProtNLM"/>
    </source>
</evidence>
<gene>
    <name evidence="1" type="ORF">BG55_19305</name>
</gene>
<dbReference type="InterPro" id="IPR017748">
    <property type="entry name" value="TagF"/>
</dbReference>
<reference evidence="1 2" key="1">
    <citation type="submission" date="2014-02" db="EMBL/GenBank/DDBJ databases">
        <title>Draft genome of Erwinia mallotivora strain BT-MARDI, a papaya dieback pathogen.</title>
        <authorList>
            <person name="Redzuan R."/>
            <person name="Abu Bakar N."/>
            <person name="Badrun R."/>
            <person name="Mohd Raih M.F."/>
            <person name="Rozano L."/>
            <person name="Mat Amin N."/>
        </authorList>
    </citation>
    <scope>NUCLEOTIDE SEQUENCE [LARGE SCALE GENOMIC DNA]</scope>
    <source>
        <strain evidence="1 2">BT-MARDI</strain>
    </source>
</reference>
<comment type="caution">
    <text evidence="1">The sequence shown here is derived from an EMBL/GenBank/DDBJ whole genome shotgun (WGS) entry which is preliminary data.</text>
</comment>
<keyword evidence="2" id="KW-1185">Reference proteome</keyword>
<evidence type="ECO:0000313" key="2">
    <source>
        <dbReference type="Proteomes" id="UP000019918"/>
    </source>
</evidence>
<dbReference type="EMBL" id="JFHN01000068">
    <property type="protein sequence ID" value="EXU74046.1"/>
    <property type="molecule type" value="Genomic_DNA"/>
</dbReference>
<dbReference type="STRING" id="69222.BG55_19305"/>
<dbReference type="Pfam" id="PF09867">
    <property type="entry name" value="TagF_N"/>
    <property type="match status" value="1"/>
</dbReference>
<dbReference type="Gene3D" id="3.40.1730.10">
    <property type="entry name" value="pa0076 domain"/>
    <property type="match status" value="1"/>
</dbReference>
<dbReference type="InterPro" id="IPR038225">
    <property type="entry name" value="TagF_sf"/>
</dbReference>
<proteinExistence type="predicted"/>
<dbReference type="NCBIfam" id="TIGR03373">
    <property type="entry name" value="VI_minor_4"/>
    <property type="match status" value="1"/>
</dbReference>
<dbReference type="PIRSF" id="PIRSF029287">
    <property type="entry name" value="UCP029287"/>
    <property type="match status" value="1"/>
</dbReference>
<accession>A0A014LWS2</accession>
<dbReference type="PATRIC" id="fig|69222.5.peg.3937"/>
<dbReference type="RefSeq" id="WP_034940423.1">
    <property type="nucleotide sequence ID" value="NZ_JFHN01000068.1"/>
</dbReference>
<organism evidence="1 2">
    <name type="scientific">Erwinia mallotivora</name>
    <dbReference type="NCBI Taxonomy" id="69222"/>
    <lineage>
        <taxon>Bacteria</taxon>
        <taxon>Pseudomonadati</taxon>
        <taxon>Pseudomonadota</taxon>
        <taxon>Gammaproteobacteria</taxon>
        <taxon>Enterobacterales</taxon>
        <taxon>Erwiniaceae</taxon>
        <taxon>Erwinia</taxon>
    </lineage>
</organism>